<dbReference type="SUPFAM" id="SSF46785">
    <property type="entry name" value="Winged helix' DNA-binding domain"/>
    <property type="match status" value="1"/>
</dbReference>
<proteinExistence type="predicted"/>
<feature type="domain" description="HTH hxlR-type" evidence="5">
    <location>
        <begin position="11"/>
        <end position="110"/>
    </location>
</feature>
<dbReference type="RefSeq" id="WP_303910420.1">
    <property type="nucleotide sequence ID" value="NZ_DYXM01000028.1"/>
</dbReference>
<comment type="caution">
    <text evidence="6">The sequence shown here is derived from an EMBL/GenBank/DDBJ whole genome shotgun (WGS) entry which is preliminary data.</text>
</comment>
<reference evidence="6" key="1">
    <citation type="journal article" date="2021" name="PeerJ">
        <title>Extensive microbial diversity within the chicken gut microbiome revealed by metagenomics and culture.</title>
        <authorList>
            <person name="Gilroy R."/>
            <person name="Ravi A."/>
            <person name="Getino M."/>
            <person name="Pursley I."/>
            <person name="Horton D.L."/>
            <person name="Alikhan N.F."/>
            <person name="Baker D."/>
            <person name="Gharbi K."/>
            <person name="Hall N."/>
            <person name="Watson M."/>
            <person name="Adriaenssens E.M."/>
            <person name="Foster-Nyarko E."/>
            <person name="Jarju S."/>
            <person name="Secka A."/>
            <person name="Antonio M."/>
            <person name="Oren A."/>
            <person name="Chaudhuri R.R."/>
            <person name="La Ragione R."/>
            <person name="Hildebrand F."/>
            <person name="Pallen M.J."/>
        </authorList>
    </citation>
    <scope>NUCLEOTIDE SEQUENCE</scope>
    <source>
        <strain evidence="6">ChiGjej1B1-18357</strain>
    </source>
</reference>
<evidence type="ECO:0000256" key="1">
    <source>
        <dbReference type="ARBA" id="ARBA00023015"/>
    </source>
</evidence>
<evidence type="ECO:0000259" key="5">
    <source>
        <dbReference type="PROSITE" id="PS51118"/>
    </source>
</evidence>
<protein>
    <submittedName>
        <fullName evidence="6">Helix-turn-helix transcriptional regulator</fullName>
    </submittedName>
</protein>
<dbReference type="InterPro" id="IPR011991">
    <property type="entry name" value="ArsR-like_HTH"/>
</dbReference>
<dbReference type="Pfam" id="PF01638">
    <property type="entry name" value="HxlR"/>
    <property type="match status" value="1"/>
</dbReference>
<evidence type="ECO:0000256" key="3">
    <source>
        <dbReference type="ARBA" id="ARBA00023163"/>
    </source>
</evidence>
<accession>A0A921F354</accession>
<sequence>MDWLEQSTENCSVQRTLDVIGDKWTIQVIREAFHGVRRFDQMRDHIGVSDSVLSSRLRKLVDEGILETAEYRQAGYRRRKEYRLTASGRDLYPVIISLLSWGDAHRPDPAGPAIEIAHADCGAPIDVEIRCSNGHRLSSPREAVTSTGPGAKPVPAAHAE</sequence>
<keyword evidence="2" id="KW-0238">DNA-binding</keyword>
<keyword evidence="3" id="KW-0804">Transcription</keyword>
<evidence type="ECO:0000256" key="2">
    <source>
        <dbReference type="ARBA" id="ARBA00023125"/>
    </source>
</evidence>
<name>A0A921F354_9ACTN</name>
<dbReference type="PANTHER" id="PTHR33204">
    <property type="entry name" value="TRANSCRIPTIONAL REGULATOR, MARR FAMILY"/>
    <property type="match status" value="1"/>
</dbReference>
<organism evidence="6 7">
    <name type="scientific">Dietzia timorensis</name>
    <dbReference type="NCBI Taxonomy" id="499555"/>
    <lineage>
        <taxon>Bacteria</taxon>
        <taxon>Bacillati</taxon>
        <taxon>Actinomycetota</taxon>
        <taxon>Actinomycetes</taxon>
        <taxon>Mycobacteriales</taxon>
        <taxon>Dietziaceae</taxon>
        <taxon>Dietzia</taxon>
    </lineage>
</organism>
<feature type="region of interest" description="Disordered" evidence="4">
    <location>
        <begin position="138"/>
        <end position="160"/>
    </location>
</feature>
<evidence type="ECO:0000256" key="4">
    <source>
        <dbReference type="SAM" id="MobiDB-lite"/>
    </source>
</evidence>
<keyword evidence="1" id="KW-0805">Transcription regulation</keyword>
<dbReference type="InterPro" id="IPR002577">
    <property type="entry name" value="HTH_HxlR"/>
</dbReference>
<dbReference type="EMBL" id="DYXM01000028">
    <property type="protein sequence ID" value="HJE89649.1"/>
    <property type="molecule type" value="Genomic_DNA"/>
</dbReference>
<evidence type="ECO:0000313" key="6">
    <source>
        <dbReference type="EMBL" id="HJE89649.1"/>
    </source>
</evidence>
<reference evidence="6" key="2">
    <citation type="submission" date="2021-09" db="EMBL/GenBank/DDBJ databases">
        <authorList>
            <person name="Gilroy R."/>
        </authorList>
    </citation>
    <scope>NUCLEOTIDE SEQUENCE</scope>
    <source>
        <strain evidence="6">ChiGjej1B1-18357</strain>
    </source>
</reference>
<dbReference type="Gene3D" id="1.10.10.10">
    <property type="entry name" value="Winged helix-like DNA-binding domain superfamily/Winged helix DNA-binding domain"/>
    <property type="match status" value="1"/>
</dbReference>
<dbReference type="PANTHER" id="PTHR33204:SF18">
    <property type="entry name" value="TRANSCRIPTIONAL REGULATORY PROTEIN"/>
    <property type="match status" value="1"/>
</dbReference>
<dbReference type="PROSITE" id="PS51118">
    <property type="entry name" value="HTH_HXLR"/>
    <property type="match status" value="1"/>
</dbReference>
<dbReference type="InterPro" id="IPR036388">
    <property type="entry name" value="WH-like_DNA-bd_sf"/>
</dbReference>
<dbReference type="CDD" id="cd00090">
    <property type="entry name" value="HTH_ARSR"/>
    <property type="match status" value="1"/>
</dbReference>
<dbReference type="Proteomes" id="UP000776650">
    <property type="component" value="Unassembled WGS sequence"/>
</dbReference>
<dbReference type="InterPro" id="IPR036390">
    <property type="entry name" value="WH_DNA-bd_sf"/>
</dbReference>
<dbReference type="AlphaFoldDB" id="A0A921F354"/>
<gene>
    <name evidence="6" type="ORF">K8V11_01395</name>
</gene>
<dbReference type="GO" id="GO:0003677">
    <property type="term" value="F:DNA binding"/>
    <property type="evidence" value="ECO:0007669"/>
    <property type="project" value="UniProtKB-KW"/>
</dbReference>
<evidence type="ECO:0000313" key="7">
    <source>
        <dbReference type="Proteomes" id="UP000776650"/>
    </source>
</evidence>